<dbReference type="SMART" id="SM00295">
    <property type="entry name" value="B41"/>
    <property type="match status" value="1"/>
</dbReference>
<comment type="caution">
    <text evidence="4">The sequence shown here is derived from an EMBL/GenBank/DDBJ whole genome shotgun (WGS) entry which is preliminary data.</text>
</comment>
<dbReference type="Gene3D" id="1.20.80.10">
    <property type="match status" value="2"/>
</dbReference>
<dbReference type="Proteomes" id="UP000031036">
    <property type="component" value="Unassembled WGS sequence"/>
</dbReference>
<dbReference type="Gene3D" id="2.30.29.30">
    <property type="entry name" value="Pleckstrin-homology domain (PH domain)/Phosphotyrosine-binding domain (PTB)"/>
    <property type="match status" value="1"/>
</dbReference>
<name>A0A0B2V0I4_TOXCA</name>
<feature type="compositionally biased region" description="Basic and acidic residues" evidence="2">
    <location>
        <begin position="787"/>
        <end position="799"/>
    </location>
</feature>
<dbReference type="OrthoDB" id="2142533at2759"/>
<evidence type="ECO:0000313" key="5">
    <source>
        <dbReference type="Proteomes" id="UP000031036"/>
    </source>
</evidence>
<sequence length="869" mass="98390">MSRTQISEVTVPLLYRQAEAEPVIDGDRSIALDDDGKMVRNRQKKVERPAALSVAMDIRSPKITASVHRRNRSADYERRKETNLLKYSEWSPHKFNEDVFNASGNSKNVLPSSQLMNSKMRTNRSPNRKLSESRGVKLPDITIKPVSEQLSSKSKSQFSERINGKQSKRKQVSYFDQQEASISMEQSNSASPNSPPLTSSPVGYTLRHRDFMTADTSAKMLPQSAASQQAPLNDAIDITVFFADQRGFKFSLIGGKMSTASNLICLMAQHLDIDATLLQETCALWMVSDLLGFKFSLIGGKMSTASNLICLMAQHLDIDATLLQETCALWMVSDLLEVQLKSHHIPYEVHKSWNVLLKRFAHAELEEIIADEPLIFLKRNVQLSVEQEIELEDGYERLTEIFYVTAKEEVLTGRYLCDLETSIHLAALQMAIELGPYDPLEHSVDSLRRAILEDGYERLTEIFYVTAKEEVLTGRYLCDLETSIHLAALQMAIELGPYDPLEHSVDSLSDEILRFFPVQHRHSVKTVYLFGFPVIGCRGVENDILEEYQTVSTQYGSNHERRKAYLEILRDTPFYGAAFFRGQVERPPADSLKDFKKMLLAAALPEIEVFVGINREYVTLIDPAKHELLLVQPLFDCSWRRVDVEPSNGQSQHRSLSSETENLPCFLLHFPDDSESVDRTANINSEQVEAPEKSKLLQVFSRQAVMMEALMTALYTIGIFEAKEFTDVEDELVDFEDIDAEEVDNRDNDEFEDMKEVRDIESPKSTSTAEVEDMPQELRSNGGQPRHNGEQKTLRERQPRSSTTRFRSGSPQKQDRNGGHSGKTYRTYSPTFSPTMFASNFSKLCLATFDASGKCVDAQGSLRRVLQEA</sequence>
<dbReference type="InterPro" id="IPR035963">
    <property type="entry name" value="FERM_2"/>
</dbReference>
<gene>
    <name evidence="4" type="primary">FRMD8</name>
    <name evidence="4" type="ORF">Tcan_15373</name>
</gene>
<protein>
    <recommendedName>
        <fullName evidence="1">FERM domain-containing protein 8</fullName>
    </recommendedName>
</protein>
<dbReference type="PANTHER" id="PTHR13283">
    <property type="entry name" value="KREV INTERACTION TRAPPED 1-RELATED"/>
    <property type="match status" value="1"/>
</dbReference>
<dbReference type="GO" id="GO:0005886">
    <property type="term" value="C:plasma membrane"/>
    <property type="evidence" value="ECO:0007669"/>
    <property type="project" value="TreeGrafter"/>
</dbReference>
<accession>A0A0B2V0I4</accession>
<dbReference type="InterPro" id="IPR011993">
    <property type="entry name" value="PH-like_dom_sf"/>
</dbReference>
<feature type="region of interest" description="Disordered" evidence="2">
    <location>
        <begin position="739"/>
        <end position="827"/>
    </location>
</feature>
<dbReference type="GO" id="GO:0090090">
    <property type="term" value="P:negative regulation of canonical Wnt signaling pathway"/>
    <property type="evidence" value="ECO:0007669"/>
    <property type="project" value="TreeGrafter"/>
</dbReference>
<dbReference type="EMBL" id="JPKZ01002811">
    <property type="protein sequence ID" value="KHN74872.1"/>
    <property type="molecule type" value="Genomic_DNA"/>
</dbReference>
<dbReference type="InterPro" id="IPR019749">
    <property type="entry name" value="Band_41_domain"/>
</dbReference>
<feature type="compositionally biased region" description="Basic and acidic residues" evidence="2">
    <location>
        <begin position="743"/>
        <end position="762"/>
    </location>
</feature>
<dbReference type="Gene3D" id="3.10.20.90">
    <property type="entry name" value="Phosphatidylinositol 3-kinase Catalytic Subunit, Chain A, domain 1"/>
    <property type="match status" value="1"/>
</dbReference>
<evidence type="ECO:0000256" key="1">
    <source>
        <dbReference type="ARBA" id="ARBA00039547"/>
    </source>
</evidence>
<feature type="compositionally biased region" description="Polar residues" evidence="2">
    <location>
        <begin position="148"/>
        <end position="160"/>
    </location>
</feature>
<feature type="compositionally biased region" description="Polar residues" evidence="2">
    <location>
        <begin position="174"/>
        <end position="202"/>
    </location>
</feature>
<dbReference type="STRING" id="6265.A0A0B2V0I4"/>
<organism evidence="4 5">
    <name type="scientific">Toxocara canis</name>
    <name type="common">Canine roundworm</name>
    <dbReference type="NCBI Taxonomy" id="6265"/>
    <lineage>
        <taxon>Eukaryota</taxon>
        <taxon>Metazoa</taxon>
        <taxon>Ecdysozoa</taxon>
        <taxon>Nematoda</taxon>
        <taxon>Chromadorea</taxon>
        <taxon>Rhabditida</taxon>
        <taxon>Spirurina</taxon>
        <taxon>Ascaridomorpha</taxon>
        <taxon>Ascaridoidea</taxon>
        <taxon>Toxocaridae</taxon>
        <taxon>Toxocara</taxon>
    </lineage>
</organism>
<dbReference type="SUPFAM" id="SSF47031">
    <property type="entry name" value="Second domain of FERM"/>
    <property type="match status" value="2"/>
</dbReference>
<proteinExistence type="predicted"/>
<feature type="compositionally biased region" description="Polar residues" evidence="2">
    <location>
        <begin position="800"/>
        <end position="812"/>
    </location>
</feature>
<dbReference type="CDD" id="cd14473">
    <property type="entry name" value="FERM_B-lobe"/>
    <property type="match status" value="2"/>
</dbReference>
<evidence type="ECO:0000313" key="4">
    <source>
        <dbReference type="EMBL" id="KHN74872.1"/>
    </source>
</evidence>
<dbReference type="Pfam" id="PF00373">
    <property type="entry name" value="FERM_M"/>
    <property type="match status" value="2"/>
</dbReference>
<keyword evidence="5" id="KW-1185">Reference proteome</keyword>
<dbReference type="AlphaFoldDB" id="A0A0B2V0I4"/>
<evidence type="ECO:0000259" key="3">
    <source>
        <dbReference type="PROSITE" id="PS50057"/>
    </source>
</evidence>
<feature type="compositionally biased region" description="Polar residues" evidence="2">
    <location>
        <begin position="102"/>
        <end position="125"/>
    </location>
</feature>
<dbReference type="InterPro" id="IPR019748">
    <property type="entry name" value="FERM_central"/>
</dbReference>
<dbReference type="PROSITE" id="PS50057">
    <property type="entry name" value="FERM_3"/>
    <property type="match status" value="1"/>
</dbReference>
<dbReference type="InterPro" id="IPR014352">
    <property type="entry name" value="FERM/acyl-CoA-bd_prot_sf"/>
</dbReference>
<dbReference type="PANTHER" id="PTHR13283:SF10">
    <property type="entry name" value="FERM DOMAIN-CONTAINING PROTEIN 8"/>
    <property type="match status" value="1"/>
</dbReference>
<reference evidence="4 5" key="1">
    <citation type="submission" date="2014-11" db="EMBL/GenBank/DDBJ databases">
        <title>Genetic blueprint of the zoonotic pathogen Toxocara canis.</title>
        <authorList>
            <person name="Zhu X.-Q."/>
            <person name="Korhonen P.K."/>
            <person name="Cai H."/>
            <person name="Young N.D."/>
            <person name="Nejsum P."/>
            <person name="von Samson-Himmelstjerna G."/>
            <person name="Boag P.R."/>
            <person name="Tan P."/>
            <person name="Li Q."/>
            <person name="Min J."/>
            <person name="Yang Y."/>
            <person name="Wang X."/>
            <person name="Fang X."/>
            <person name="Hall R.S."/>
            <person name="Hofmann A."/>
            <person name="Sternberg P.W."/>
            <person name="Jex A.R."/>
            <person name="Gasser R.B."/>
        </authorList>
    </citation>
    <scope>NUCLEOTIDE SEQUENCE [LARGE SCALE GENOMIC DNA]</scope>
    <source>
        <strain evidence="4">PN_DK_2014</strain>
    </source>
</reference>
<feature type="region of interest" description="Disordered" evidence="2">
    <location>
        <begin position="102"/>
        <end position="202"/>
    </location>
</feature>
<feature type="domain" description="FERM" evidence="3">
    <location>
        <begin position="283"/>
        <end position="695"/>
    </location>
</feature>
<dbReference type="InterPro" id="IPR051594">
    <property type="entry name" value="KRIT1/FRMD8"/>
</dbReference>
<evidence type="ECO:0000256" key="2">
    <source>
        <dbReference type="SAM" id="MobiDB-lite"/>
    </source>
</evidence>
<dbReference type="InterPro" id="IPR000299">
    <property type="entry name" value="FERM_domain"/>
</dbReference>